<evidence type="ECO:0000313" key="3">
    <source>
        <dbReference type="Proteomes" id="UP000604046"/>
    </source>
</evidence>
<sequence>MLKIGADHRRRWPDMAPKGSKRQSWLVEKLQVYESEGKSLDKPADKEEKLQDAGQKPEREIELKAAALPETLWV</sequence>
<dbReference type="AlphaFoldDB" id="A0A812V9H4"/>
<dbReference type="EMBL" id="CAJNDS010002823">
    <property type="protein sequence ID" value="CAE7610106.1"/>
    <property type="molecule type" value="Genomic_DNA"/>
</dbReference>
<evidence type="ECO:0000256" key="1">
    <source>
        <dbReference type="SAM" id="MobiDB-lite"/>
    </source>
</evidence>
<protein>
    <submittedName>
        <fullName evidence="2">Uncharacterized protein</fullName>
    </submittedName>
</protein>
<proteinExistence type="predicted"/>
<evidence type="ECO:0000313" key="2">
    <source>
        <dbReference type="EMBL" id="CAE7610106.1"/>
    </source>
</evidence>
<name>A0A812V9H4_9DINO</name>
<reference evidence="2" key="1">
    <citation type="submission" date="2021-02" db="EMBL/GenBank/DDBJ databases">
        <authorList>
            <person name="Dougan E. K."/>
            <person name="Rhodes N."/>
            <person name="Thang M."/>
            <person name="Chan C."/>
        </authorList>
    </citation>
    <scope>NUCLEOTIDE SEQUENCE</scope>
</reference>
<organism evidence="2 3">
    <name type="scientific">Symbiodinium natans</name>
    <dbReference type="NCBI Taxonomy" id="878477"/>
    <lineage>
        <taxon>Eukaryota</taxon>
        <taxon>Sar</taxon>
        <taxon>Alveolata</taxon>
        <taxon>Dinophyceae</taxon>
        <taxon>Suessiales</taxon>
        <taxon>Symbiodiniaceae</taxon>
        <taxon>Symbiodinium</taxon>
    </lineage>
</organism>
<feature type="region of interest" description="Disordered" evidence="1">
    <location>
        <begin position="1"/>
        <end position="22"/>
    </location>
</feature>
<comment type="caution">
    <text evidence="2">The sequence shown here is derived from an EMBL/GenBank/DDBJ whole genome shotgun (WGS) entry which is preliminary data.</text>
</comment>
<dbReference type="Proteomes" id="UP000604046">
    <property type="component" value="Unassembled WGS sequence"/>
</dbReference>
<feature type="region of interest" description="Disordered" evidence="1">
    <location>
        <begin position="36"/>
        <end position="60"/>
    </location>
</feature>
<accession>A0A812V9H4</accession>
<keyword evidence="3" id="KW-1185">Reference proteome</keyword>
<gene>
    <name evidence="2" type="ORF">SNAT2548_LOCUS34684</name>
</gene>